<gene>
    <name evidence="1" type="ORF">BU26DRAFT_572178</name>
</gene>
<accession>A0A6A6HT41</accession>
<dbReference type="Proteomes" id="UP000800094">
    <property type="component" value="Unassembled WGS sequence"/>
</dbReference>
<protein>
    <submittedName>
        <fullName evidence="1">Uncharacterized protein</fullName>
    </submittedName>
</protein>
<dbReference type="EMBL" id="ML987214">
    <property type="protein sequence ID" value="KAF2240938.1"/>
    <property type="molecule type" value="Genomic_DNA"/>
</dbReference>
<dbReference type="RefSeq" id="XP_033675942.1">
    <property type="nucleotide sequence ID" value="XM_033834218.1"/>
</dbReference>
<organism evidence="1 2">
    <name type="scientific">Trematosphaeria pertusa</name>
    <dbReference type="NCBI Taxonomy" id="390896"/>
    <lineage>
        <taxon>Eukaryota</taxon>
        <taxon>Fungi</taxon>
        <taxon>Dikarya</taxon>
        <taxon>Ascomycota</taxon>
        <taxon>Pezizomycotina</taxon>
        <taxon>Dothideomycetes</taxon>
        <taxon>Pleosporomycetidae</taxon>
        <taxon>Pleosporales</taxon>
        <taxon>Massarineae</taxon>
        <taxon>Trematosphaeriaceae</taxon>
        <taxon>Trematosphaeria</taxon>
    </lineage>
</organism>
<name>A0A6A6HT41_9PLEO</name>
<reference evidence="1" key="1">
    <citation type="journal article" date="2020" name="Stud. Mycol.">
        <title>101 Dothideomycetes genomes: a test case for predicting lifestyles and emergence of pathogens.</title>
        <authorList>
            <person name="Haridas S."/>
            <person name="Albert R."/>
            <person name="Binder M."/>
            <person name="Bloem J."/>
            <person name="Labutti K."/>
            <person name="Salamov A."/>
            <person name="Andreopoulos B."/>
            <person name="Baker S."/>
            <person name="Barry K."/>
            <person name="Bills G."/>
            <person name="Bluhm B."/>
            <person name="Cannon C."/>
            <person name="Castanera R."/>
            <person name="Culley D."/>
            <person name="Daum C."/>
            <person name="Ezra D."/>
            <person name="Gonzalez J."/>
            <person name="Henrissat B."/>
            <person name="Kuo A."/>
            <person name="Liang C."/>
            <person name="Lipzen A."/>
            <person name="Lutzoni F."/>
            <person name="Magnuson J."/>
            <person name="Mondo S."/>
            <person name="Nolan M."/>
            <person name="Ohm R."/>
            <person name="Pangilinan J."/>
            <person name="Park H.-J."/>
            <person name="Ramirez L."/>
            <person name="Alfaro M."/>
            <person name="Sun H."/>
            <person name="Tritt A."/>
            <person name="Yoshinaga Y."/>
            <person name="Zwiers L.-H."/>
            <person name="Turgeon B."/>
            <person name="Goodwin S."/>
            <person name="Spatafora J."/>
            <person name="Crous P."/>
            <person name="Grigoriev I."/>
        </authorList>
    </citation>
    <scope>NUCLEOTIDE SEQUENCE</scope>
    <source>
        <strain evidence="1">CBS 122368</strain>
    </source>
</reference>
<proteinExistence type="predicted"/>
<evidence type="ECO:0000313" key="1">
    <source>
        <dbReference type="EMBL" id="KAF2240938.1"/>
    </source>
</evidence>
<sequence>MGLLDALGSAASVQVFACSVASQPRMYLEVREKEKEKKESITDVCFLDDYYRPLGFEHSTTSTSPKDVSVDKGSYSKRDMPRGFMRFQKARSCRRHLPVGL</sequence>
<evidence type="ECO:0000313" key="2">
    <source>
        <dbReference type="Proteomes" id="UP000800094"/>
    </source>
</evidence>
<dbReference type="GeneID" id="54587548"/>
<dbReference type="AlphaFoldDB" id="A0A6A6HT41"/>
<keyword evidence="2" id="KW-1185">Reference proteome</keyword>